<name>A0A816VN55_9BILA</name>
<dbReference type="GO" id="GO:0004190">
    <property type="term" value="F:aspartic-type endopeptidase activity"/>
    <property type="evidence" value="ECO:0007669"/>
    <property type="project" value="InterPro"/>
</dbReference>
<dbReference type="Gene3D" id="3.10.10.10">
    <property type="entry name" value="HIV Type 1 Reverse Transcriptase, subunit A, domain 1"/>
    <property type="match status" value="1"/>
</dbReference>
<dbReference type="EMBL" id="CAJNRG010011128">
    <property type="protein sequence ID" value="CAF2129753.1"/>
    <property type="molecule type" value="Genomic_DNA"/>
</dbReference>
<dbReference type="SMART" id="SM00343">
    <property type="entry name" value="ZnF_C2HC"/>
    <property type="match status" value="2"/>
</dbReference>
<feature type="domain" description="CCHC-type" evidence="8">
    <location>
        <begin position="314"/>
        <end position="330"/>
    </location>
</feature>
<dbReference type="Gene3D" id="4.10.60.10">
    <property type="entry name" value="Zinc finger, CCHC-type"/>
    <property type="match status" value="1"/>
</dbReference>
<dbReference type="Pfam" id="PF00098">
    <property type="entry name" value="zf-CCHC"/>
    <property type="match status" value="1"/>
</dbReference>
<evidence type="ECO:0000256" key="5">
    <source>
        <dbReference type="ARBA" id="ARBA00022801"/>
    </source>
</evidence>
<protein>
    <recommendedName>
        <fullName evidence="12">CCHC-type domain-containing protein</fullName>
    </recommendedName>
</protein>
<keyword evidence="6" id="KW-0863">Zinc-finger</keyword>
<dbReference type="InterPro" id="IPR001878">
    <property type="entry name" value="Znf_CCHC"/>
</dbReference>
<evidence type="ECO:0000259" key="9">
    <source>
        <dbReference type="PROSITE" id="PS50175"/>
    </source>
</evidence>
<organism evidence="10 11">
    <name type="scientific">Rotaria magnacalcarata</name>
    <dbReference type="NCBI Taxonomy" id="392030"/>
    <lineage>
        <taxon>Eukaryota</taxon>
        <taxon>Metazoa</taxon>
        <taxon>Spiralia</taxon>
        <taxon>Gnathifera</taxon>
        <taxon>Rotifera</taxon>
        <taxon>Eurotatoria</taxon>
        <taxon>Bdelloidea</taxon>
        <taxon>Philodinida</taxon>
        <taxon>Philodinidae</taxon>
        <taxon>Rotaria</taxon>
    </lineage>
</organism>
<dbReference type="SUPFAM" id="SSF56672">
    <property type="entry name" value="DNA/RNA polymerases"/>
    <property type="match status" value="1"/>
</dbReference>
<dbReference type="InterPro" id="IPR050951">
    <property type="entry name" value="Retrovirus_Pol_polyprotein"/>
</dbReference>
<keyword evidence="1" id="KW-0808">Transferase</keyword>
<feature type="region of interest" description="Disordered" evidence="7">
    <location>
        <begin position="269"/>
        <end position="311"/>
    </location>
</feature>
<evidence type="ECO:0000256" key="6">
    <source>
        <dbReference type="PROSITE-ProRule" id="PRU00047"/>
    </source>
</evidence>
<evidence type="ECO:0008006" key="12">
    <source>
        <dbReference type="Google" id="ProtNLM"/>
    </source>
</evidence>
<evidence type="ECO:0000256" key="2">
    <source>
        <dbReference type="ARBA" id="ARBA00022695"/>
    </source>
</evidence>
<evidence type="ECO:0000313" key="10">
    <source>
        <dbReference type="EMBL" id="CAF2129753.1"/>
    </source>
</evidence>
<keyword evidence="4" id="KW-0255">Endonuclease</keyword>
<dbReference type="SUPFAM" id="SSF57756">
    <property type="entry name" value="Retrovirus zinc finger-like domains"/>
    <property type="match status" value="1"/>
</dbReference>
<dbReference type="GO" id="GO:0003676">
    <property type="term" value="F:nucleic acid binding"/>
    <property type="evidence" value="ECO:0007669"/>
    <property type="project" value="InterPro"/>
</dbReference>
<keyword evidence="6" id="KW-0479">Metal-binding</keyword>
<evidence type="ECO:0000256" key="4">
    <source>
        <dbReference type="ARBA" id="ARBA00022759"/>
    </source>
</evidence>
<dbReference type="CDD" id="cd01647">
    <property type="entry name" value="RT_LTR"/>
    <property type="match status" value="1"/>
</dbReference>
<dbReference type="SUPFAM" id="SSF50630">
    <property type="entry name" value="Acid proteases"/>
    <property type="match status" value="1"/>
</dbReference>
<dbReference type="PROSITE" id="PS50158">
    <property type="entry name" value="ZF_CCHC"/>
    <property type="match status" value="1"/>
</dbReference>
<comment type="caution">
    <text evidence="10">The sequence shown here is derived from an EMBL/GenBank/DDBJ whole genome shotgun (WGS) entry which is preliminary data.</text>
</comment>
<evidence type="ECO:0000256" key="7">
    <source>
        <dbReference type="SAM" id="MobiDB-lite"/>
    </source>
</evidence>
<keyword evidence="2" id="KW-0548">Nucleotidyltransferase</keyword>
<dbReference type="GO" id="GO:0016779">
    <property type="term" value="F:nucleotidyltransferase activity"/>
    <property type="evidence" value="ECO:0007669"/>
    <property type="project" value="UniProtKB-KW"/>
</dbReference>
<keyword evidence="6" id="KW-0862">Zinc</keyword>
<dbReference type="PANTHER" id="PTHR37984">
    <property type="entry name" value="PROTEIN CBG26694"/>
    <property type="match status" value="1"/>
</dbReference>
<dbReference type="InterPro" id="IPR036875">
    <property type="entry name" value="Znf_CCHC_sf"/>
</dbReference>
<reference evidence="10" key="1">
    <citation type="submission" date="2021-02" db="EMBL/GenBank/DDBJ databases">
        <authorList>
            <person name="Nowell W R."/>
        </authorList>
    </citation>
    <scope>NUCLEOTIDE SEQUENCE</scope>
</reference>
<dbReference type="AlphaFoldDB" id="A0A816VN55"/>
<dbReference type="InterPro" id="IPR001995">
    <property type="entry name" value="Peptidase_A2_cat"/>
</dbReference>
<feature type="domain" description="Peptidase A2" evidence="9">
    <location>
        <begin position="331"/>
        <end position="406"/>
    </location>
</feature>
<dbReference type="Proteomes" id="UP000663887">
    <property type="component" value="Unassembled WGS sequence"/>
</dbReference>
<dbReference type="Gene3D" id="3.30.70.270">
    <property type="match status" value="1"/>
</dbReference>
<dbReference type="InterPro" id="IPR043128">
    <property type="entry name" value="Rev_trsase/Diguanyl_cyclase"/>
</dbReference>
<sequence length="734" mass="82251">MEDTDLKKMFQALTDAMTKISAVNVKQEAQIAMLSAGKNKFKVPEPEPFDLDGGVSLDEFFLSFEDYFADLYGDNKKDAWSPVLKKFLEGEVKDAYMGLKGGNLKWEFLKTTLKTQFADTIQRTNNYKRVFSALAKKENESILAFSIRITKVSKQAHPTYRFEELEDLTKGKFLETLPADISEKMSIALVNTDLTTAKYSCLVSMAERFEALAPKTNIVEVTNTTKTIVLGAAEPALSVQAVTSLRPNGVAMPKLVCSHCNKPNHSQDRCWTLNPQLKPNNNRGNNYNSNSRGNPRGGYNNNRGASNNNPNNNRKCYTCNDYGHLANACPIDSGAEICLISIENVKRHHSVKNVTAAAINVSGIGGNAKVYGKINLEVNIGNSIKVHQSFIIVEELANELLLGADFIRRNKFIIDMENNKLLKHERRVEVNFANVKIESNNNKLENTTKVNVIELNGTEIRLSNTIDLKPQYSTVAACELNERFRNKVNVFAVGIFPDSAIVNENLMIQSSVINSDCESLLMPIINCSNDIIQLKAGTIVAYAQKLVKRDNGELAESGFEWIKKEVNTNQFKKSESFMEMFRMDEAKLTIAENKKVELLLNKFKNCISLNDNDVGLTSTIKHNITLSKDTAIKQPIRRVNGELAEKIEDILKQDHKDGIIRPSNSPWSSCIVPIVKKCGGLRLAVDYRLLNRLTIKDSFPLPNLNDAVYNLHGSKYFSTLDLTRGYYNVPMDEQ</sequence>
<evidence type="ECO:0000259" key="8">
    <source>
        <dbReference type="PROSITE" id="PS50158"/>
    </source>
</evidence>
<proteinExistence type="predicted"/>
<keyword evidence="5" id="KW-0378">Hydrolase</keyword>
<dbReference type="InterPro" id="IPR043502">
    <property type="entry name" value="DNA/RNA_pol_sf"/>
</dbReference>
<gene>
    <name evidence="10" type="ORF">XDN619_LOCUS24526</name>
</gene>
<dbReference type="GO" id="GO:0008270">
    <property type="term" value="F:zinc ion binding"/>
    <property type="evidence" value="ECO:0007669"/>
    <property type="project" value="UniProtKB-KW"/>
</dbReference>
<evidence type="ECO:0000313" key="11">
    <source>
        <dbReference type="Proteomes" id="UP000663887"/>
    </source>
</evidence>
<keyword evidence="3" id="KW-0540">Nuclease</keyword>
<dbReference type="GO" id="GO:0006508">
    <property type="term" value="P:proteolysis"/>
    <property type="evidence" value="ECO:0007669"/>
    <property type="project" value="InterPro"/>
</dbReference>
<dbReference type="CDD" id="cd00303">
    <property type="entry name" value="retropepsin_like"/>
    <property type="match status" value="1"/>
</dbReference>
<evidence type="ECO:0000256" key="3">
    <source>
        <dbReference type="ARBA" id="ARBA00022722"/>
    </source>
</evidence>
<dbReference type="PROSITE" id="PS50175">
    <property type="entry name" value="ASP_PROT_RETROV"/>
    <property type="match status" value="1"/>
</dbReference>
<dbReference type="Gene3D" id="2.40.70.10">
    <property type="entry name" value="Acid Proteases"/>
    <property type="match status" value="1"/>
</dbReference>
<feature type="non-terminal residue" evidence="10">
    <location>
        <position position="1"/>
    </location>
</feature>
<feature type="compositionally biased region" description="Low complexity" evidence="7">
    <location>
        <begin position="279"/>
        <end position="311"/>
    </location>
</feature>
<accession>A0A816VN55</accession>
<evidence type="ECO:0000256" key="1">
    <source>
        <dbReference type="ARBA" id="ARBA00022679"/>
    </source>
</evidence>
<dbReference type="GO" id="GO:0004519">
    <property type="term" value="F:endonuclease activity"/>
    <property type="evidence" value="ECO:0007669"/>
    <property type="project" value="UniProtKB-KW"/>
</dbReference>
<dbReference type="PANTHER" id="PTHR37984:SF5">
    <property type="entry name" value="PROTEIN NYNRIN-LIKE"/>
    <property type="match status" value="1"/>
</dbReference>
<dbReference type="InterPro" id="IPR021109">
    <property type="entry name" value="Peptidase_aspartic_dom_sf"/>
</dbReference>